<dbReference type="EMBL" id="JANPWB010000005">
    <property type="protein sequence ID" value="KAJ1184749.1"/>
    <property type="molecule type" value="Genomic_DNA"/>
</dbReference>
<gene>
    <name evidence="1" type="ORF">NDU88_001552</name>
</gene>
<organism evidence="1 2">
    <name type="scientific">Pleurodeles waltl</name>
    <name type="common">Iberian ribbed newt</name>
    <dbReference type="NCBI Taxonomy" id="8319"/>
    <lineage>
        <taxon>Eukaryota</taxon>
        <taxon>Metazoa</taxon>
        <taxon>Chordata</taxon>
        <taxon>Craniata</taxon>
        <taxon>Vertebrata</taxon>
        <taxon>Euteleostomi</taxon>
        <taxon>Amphibia</taxon>
        <taxon>Batrachia</taxon>
        <taxon>Caudata</taxon>
        <taxon>Salamandroidea</taxon>
        <taxon>Salamandridae</taxon>
        <taxon>Pleurodelinae</taxon>
        <taxon>Pleurodeles</taxon>
    </lineage>
</organism>
<name>A0AAV7U9P0_PLEWA</name>
<dbReference type="AlphaFoldDB" id="A0AAV7U9P0"/>
<reference evidence="1" key="1">
    <citation type="journal article" date="2022" name="bioRxiv">
        <title>Sequencing and chromosome-scale assembly of the giantPleurodeles waltlgenome.</title>
        <authorList>
            <person name="Brown T."/>
            <person name="Elewa A."/>
            <person name="Iarovenko S."/>
            <person name="Subramanian E."/>
            <person name="Araus A.J."/>
            <person name="Petzold A."/>
            <person name="Susuki M."/>
            <person name="Suzuki K.-i.T."/>
            <person name="Hayashi T."/>
            <person name="Toyoda A."/>
            <person name="Oliveira C."/>
            <person name="Osipova E."/>
            <person name="Leigh N.D."/>
            <person name="Simon A."/>
            <person name="Yun M.H."/>
        </authorList>
    </citation>
    <scope>NUCLEOTIDE SEQUENCE</scope>
    <source>
        <strain evidence="1">20211129_DDA</strain>
        <tissue evidence="1">Liver</tissue>
    </source>
</reference>
<proteinExistence type="predicted"/>
<protein>
    <submittedName>
        <fullName evidence="1">Uncharacterized protein</fullName>
    </submittedName>
</protein>
<accession>A0AAV7U9P0</accession>
<evidence type="ECO:0000313" key="1">
    <source>
        <dbReference type="EMBL" id="KAJ1184749.1"/>
    </source>
</evidence>
<evidence type="ECO:0000313" key="2">
    <source>
        <dbReference type="Proteomes" id="UP001066276"/>
    </source>
</evidence>
<comment type="caution">
    <text evidence="1">The sequence shown here is derived from an EMBL/GenBank/DDBJ whole genome shotgun (WGS) entry which is preliminary data.</text>
</comment>
<dbReference type="Proteomes" id="UP001066276">
    <property type="component" value="Chromosome 3_1"/>
</dbReference>
<keyword evidence="2" id="KW-1185">Reference proteome</keyword>
<sequence>MTGALVSAAREPPDADDGTYYAQGAPGRVLIVLCGARQRGIALHHLLSSTSVGGRVPLFPSAEPPLVDRTNTDQKALLNQSPIRTTTQIYKSMPAPV</sequence>